<evidence type="ECO:0000313" key="3">
    <source>
        <dbReference type="Proteomes" id="UP000002009"/>
    </source>
</evidence>
<feature type="region of interest" description="Disordered" evidence="1">
    <location>
        <begin position="1"/>
        <end position="64"/>
    </location>
</feature>
<feature type="compositionally biased region" description="Basic and acidic residues" evidence="1">
    <location>
        <begin position="51"/>
        <end position="62"/>
    </location>
</feature>
<evidence type="ECO:0000256" key="1">
    <source>
        <dbReference type="SAM" id="MobiDB-lite"/>
    </source>
</evidence>
<keyword evidence="3" id="KW-1185">Reference proteome</keyword>
<dbReference type="RefSeq" id="XP_002505304.1">
    <property type="nucleotide sequence ID" value="XM_002505258.1"/>
</dbReference>
<accession>C1EEN0</accession>
<name>C1EEN0_MICCC</name>
<sequence length="284" mass="31514">MSATLALLSIAPRTSSRGLPRRSGVGAPRRRRGDLGRNDAKSSPSESSLNNKEEKVRRRQEEADAVEAAWREGGGLLDGADEESVVRTVRGTVQVARHYEQLIEQQVFNLAKYGEGEVLPDTHKDPVWVAQRLCMLQKLTNVPPQYVPDMVGQSGAGVLSLTPASVLRSMLAVKDLVPNGDASHMVRVEPDLLLTDTTHLAYSGGDVMRTLREMPMPEPCVRLLVTEEPGLLLGKGGLVRMEQVRDQVEEHRENLRAICEGVPDDGWLDVRAQRWFTNFFCGYY</sequence>
<proteinExistence type="predicted"/>
<dbReference type="GeneID" id="8247430"/>
<evidence type="ECO:0000313" key="2">
    <source>
        <dbReference type="EMBL" id="ACO66562.1"/>
    </source>
</evidence>
<dbReference type="InParanoid" id="C1EEN0"/>
<dbReference type="EMBL" id="CP001330">
    <property type="protein sequence ID" value="ACO66562.1"/>
    <property type="molecule type" value="Genomic_DNA"/>
</dbReference>
<dbReference type="Proteomes" id="UP000002009">
    <property type="component" value="Chromosome 11"/>
</dbReference>
<dbReference type="OrthoDB" id="498920at2759"/>
<gene>
    <name evidence="2" type="ORF">MICPUN_62681</name>
</gene>
<reference evidence="2 3" key="1">
    <citation type="journal article" date="2009" name="Science">
        <title>Green evolution and dynamic adaptations revealed by genomes of the marine picoeukaryotes Micromonas.</title>
        <authorList>
            <person name="Worden A.Z."/>
            <person name="Lee J.H."/>
            <person name="Mock T."/>
            <person name="Rouze P."/>
            <person name="Simmons M.P."/>
            <person name="Aerts A.L."/>
            <person name="Allen A.E."/>
            <person name="Cuvelier M.L."/>
            <person name="Derelle E."/>
            <person name="Everett M.V."/>
            <person name="Foulon E."/>
            <person name="Grimwood J."/>
            <person name="Gundlach H."/>
            <person name="Henrissat B."/>
            <person name="Napoli C."/>
            <person name="McDonald S.M."/>
            <person name="Parker M.S."/>
            <person name="Rombauts S."/>
            <person name="Salamov A."/>
            <person name="Von Dassow P."/>
            <person name="Badger J.H."/>
            <person name="Coutinho P.M."/>
            <person name="Demir E."/>
            <person name="Dubchak I."/>
            <person name="Gentemann C."/>
            <person name="Eikrem W."/>
            <person name="Gready J.E."/>
            <person name="John U."/>
            <person name="Lanier W."/>
            <person name="Lindquist E.A."/>
            <person name="Lucas S."/>
            <person name="Mayer K.F."/>
            <person name="Moreau H."/>
            <person name="Not F."/>
            <person name="Otillar R."/>
            <person name="Panaud O."/>
            <person name="Pangilinan J."/>
            <person name="Paulsen I."/>
            <person name="Piegu B."/>
            <person name="Poliakov A."/>
            <person name="Robbens S."/>
            <person name="Schmutz J."/>
            <person name="Toulza E."/>
            <person name="Wyss T."/>
            <person name="Zelensky A."/>
            <person name="Zhou K."/>
            <person name="Armbrust E.V."/>
            <person name="Bhattacharya D."/>
            <person name="Goodenough U.W."/>
            <person name="Van de Peer Y."/>
            <person name="Grigoriev I.V."/>
        </authorList>
    </citation>
    <scope>NUCLEOTIDE SEQUENCE [LARGE SCALE GENOMIC DNA]</scope>
    <source>
        <strain evidence="3">RCC299 / NOUM17</strain>
    </source>
</reference>
<protein>
    <submittedName>
        <fullName evidence="2">Uncharacterized protein</fullName>
    </submittedName>
</protein>
<dbReference type="OMA" id="AQRWFTN"/>
<dbReference type="KEGG" id="mis:MICPUN_62681"/>
<organism evidence="2 3">
    <name type="scientific">Micromonas commoda (strain RCC299 / NOUM17 / CCMP2709)</name>
    <name type="common">Picoplanktonic green alga</name>
    <dbReference type="NCBI Taxonomy" id="296587"/>
    <lineage>
        <taxon>Eukaryota</taxon>
        <taxon>Viridiplantae</taxon>
        <taxon>Chlorophyta</taxon>
        <taxon>Mamiellophyceae</taxon>
        <taxon>Mamiellales</taxon>
        <taxon>Mamiellaceae</taxon>
        <taxon>Micromonas</taxon>
    </lineage>
</organism>
<feature type="compositionally biased region" description="Polar residues" evidence="1">
    <location>
        <begin position="41"/>
        <end position="50"/>
    </location>
</feature>
<dbReference type="AlphaFoldDB" id="C1EEN0"/>